<dbReference type="InterPro" id="IPR050428">
    <property type="entry name" value="TCS_sensor_his_kinase"/>
</dbReference>
<keyword evidence="4" id="KW-0808">Transferase</keyword>
<reference evidence="8" key="2">
    <citation type="submission" date="2023-01" db="EMBL/GenBank/DDBJ databases">
        <title>Draft genome sequence of Litoribrevibacter albus strain NBRC 110071.</title>
        <authorList>
            <person name="Sun Q."/>
            <person name="Mori K."/>
        </authorList>
    </citation>
    <scope>NUCLEOTIDE SEQUENCE</scope>
    <source>
        <strain evidence="8">NBRC 110071</strain>
    </source>
</reference>
<protein>
    <recommendedName>
        <fullName evidence="2">histidine kinase</fullName>
        <ecNumber evidence="2">2.7.13.3</ecNumber>
    </recommendedName>
</protein>
<dbReference type="InterPro" id="IPR003661">
    <property type="entry name" value="HisK_dim/P_dom"/>
</dbReference>
<comment type="caution">
    <text evidence="8">The sequence shown here is derived from an EMBL/GenBank/DDBJ whole genome shotgun (WGS) entry which is preliminary data.</text>
</comment>
<dbReference type="EC" id="2.7.13.3" evidence="2"/>
<evidence type="ECO:0000256" key="6">
    <source>
        <dbReference type="SAM" id="Phobius"/>
    </source>
</evidence>
<proteinExistence type="predicted"/>
<feature type="transmembrane region" description="Helical" evidence="6">
    <location>
        <begin position="155"/>
        <end position="186"/>
    </location>
</feature>
<dbReference type="InterPro" id="IPR036890">
    <property type="entry name" value="HATPase_C_sf"/>
</dbReference>
<evidence type="ECO:0000259" key="7">
    <source>
        <dbReference type="PROSITE" id="PS50109"/>
    </source>
</evidence>
<keyword evidence="6" id="KW-0472">Membrane</keyword>
<dbReference type="SUPFAM" id="SSF55874">
    <property type="entry name" value="ATPase domain of HSP90 chaperone/DNA topoisomerase II/histidine kinase"/>
    <property type="match status" value="1"/>
</dbReference>
<dbReference type="Pfam" id="PF00512">
    <property type="entry name" value="HisKA"/>
    <property type="match status" value="1"/>
</dbReference>
<dbReference type="Proteomes" id="UP001161389">
    <property type="component" value="Unassembled WGS sequence"/>
</dbReference>
<dbReference type="GO" id="GO:0000155">
    <property type="term" value="F:phosphorelay sensor kinase activity"/>
    <property type="evidence" value="ECO:0007669"/>
    <property type="project" value="InterPro"/>
</dbReference>
<reference evidence="8" key="1">
    <citation type="journal article" date="2014" name="Int. J. Syst. Evol. Microbiol.">
        <title>Complete genome sequence of Corynebacterium casei LMG S-19264T (=DSM 44701T), isolated from a smear-ripened cheese.</title>
        <authorList>
            <consortium name="US DOE Joint Genome Institute (JGI-PGF)"/>
            <person name="Walter F."/>
            <person name="Albersmeier A."/>
            <person name="Kalinowski J."/>
            <person name="Ruckert C."/>
        </authorList>
    </citation>
    <scope>NUCLEOTIDE SEQUENCE</scope>
    <source>
        <strain evidence="8">NBRC 110071</strain>
    </source>
</reference>
<organism evidence="8 9">
    <name type="scientific">Litoribrevibacter albus</name>
    <dbReference type="NCBI Taxonomy" id="1473156"/>
    <lineage>
        <taxon>Bacteria</taxon>
        <taxon>Pseudomonadati</taxon>
        <taxon>Pseudomonadota</taxon>
        <taxon>Gammaproteobacteria</taxon>
        <taxon>Oceanospirillales</taxon>
        <taxon>Oceanospirillaceae</taxon>
        <taxon>Litoribrevibacter</taxon>
    </lineage>
</organism>
<dbReference type="CDD" id="cd00082">
    <property type="entry name" value="HisKA"/>
    <property type="match status" value="1"/>
</dbReference>
<evidence type="ECO:0000256" key="4">
    <source>
        <dbReference type="ARBA" id="ARBA00022679"/>
    </source>
</evidence>
<keyword evidence="6" id="KW-0812">Transmembrane</keyword>
<evidence type="ECO:0000313" key="8">
    <source>
        <dbReference type="EMBL" id="GLQ29626.1"/>
    </source>
</evidence>
<keyword evidence="6" id="KW-1133">Transmembrane helix</keyword>
<sequence length="432" mass="49869">MQNHNPISPPNKSAPKTLSQQLRWQVIWAAIAFSIAVIVSIFYINWRSLEFAANEMFVLDAKNIFRNYFETQAEPGRDKTTAPSSDIYDVYLSLDDMPEEVRRVFPKKVEPFEIYEGQVETPEGDGDYLSFYRYDEQGHTIYLLWQNDATQTEGVFYGVIWTLVINSAWLLLLIFIGLFLFVFWLLKRANEPMVLLSAWAERLKHDDQLNQQTFPIAELNDLAKQLKSGVDRITEYNLREQQFLKHASHELRTPLATIQACLDTLDFKLSGAEQATVQRALKASSDMSRLSSTLLWLARESEKPIEKSPVNLQAFCEKQISDHQYLIANRAVTIEPFIEDATINIEEDLLVIVFANLLRNACQFTMEGAIRIHLNQDGFSIENPIDVDADHRSSEFQSFGLGLQLVERICQKLDWKFHFQQQVDGVEVLVFW</sequence>
<name>A0AA37S790_9GAMM</name>
<keyword evidence="5" id="KW-0418">Kinase</keyword>
<keyword evidence="9" id="KW-1185">Reference proteome</keyword>
<evidence type="ECO:0000256" key="3">
    <source>
        <dbReference type="ARBA" id="ARBA00022553"/>
    </source>
</evidence>
<evidence type="ECO:0000313" key="9">
    <source>
        <dbReference type="Proteomes" id="UP001161389"/>
    </source>
</evidence>
<dbReference type="InterPro" id="IPR005467">
    <property type="entry name" value="His_kinase_dom"/>
</dbReference>
<dbReference type="Gene3D" id="1.10.287.130">
    <property type="match status" value="1"/>
</dbReference>
<dbReference type="RefSeq" id="WP_284377490.1">
    <property type="nucleotide sequence ID" value="NZ_BSNM01000002.1"/>
</dbReference>
<dbReference type="GO" id="GO:0005886">
    <property type="term" value="C:plasma membrane"/>
    <property type="evidence" value="ECO:0007669"/>
    <property type="project" value="TreeGrafter"/>
</dbReference>
<evidence type="ECO:0000256" key="1">
    <source>
        <dbReference type="ARBA" id="ARBA00000085"/>
    </source>
</evidence>
<dbReference type="EMBL" id="BSNM01000002">
    <property type="protein sequence ID" value="GLQ29626.1"/>
    <property type="molecule type" value="Genomic_DNA"/>
</dbReference>
<feature type="domain" description="Histidine kinase" evidence="7">
    <location>
        <begin position="246"/>
        <end position="432"/>
    </location>
</feature>
<dbReference type="PANTHER" id="PTHR45436:SF16">
    <property type="entry name" value="HISTIDINE KINASE"/>
    <property type="match status" value="1"/>
</dbReference>
<dbReference type="InterPro" id="IPR036097">
    <property type="entry name" value="HisK_dim/P_sf"/>
</dbReference>
<dbReference type="AlphaFoldDB" id="A0AA37S790"/>
<dbReference type="PANTHER" id="PTHR45436">
    <property type="entry name" value="SENSOR HISTIDINE KINASE YKOH"/>
    <property type="match status" value="1"/>
</dbReference>
<dbReference type="SMART" id="SM00388">
    <property type="entry name" value="HisKA"/>
    <property type="match status" value="1"/>
</dbReference>
<accession>A0AA37S790</accession>
<evidence type="ECO:0000256" key="2">
    <source>
        <dbReference type="ARBA" id="ARBA00012438"/>
    </source>
</evidence>
<feature type="transmembrane region" description="Helical" evidence="6">
    <location>
        <begin position="26"/>
        <end position="46"/>
    </location>
</feature>
<keyword evidence="3" id="KW-0597">Phosphoprotein</keyword>
<dbReference type="PROSITE" id="PS50109">
    <property type="entry name" value="HIS_KIN"/>
    <property type="match status" value="1"/>
</dbReference>
<comment type="catalytic activity">
    <reaction evidence="1">
        <text>ATP + protein L-histidine = ADP + protein N-phospho-L-histidine.</text>
        <dbReference type="EC" id="2.7.13.3"/>
    </reaction>
</comment>
<evidence type="ECO:0000256" key="5">
    <source>
        <dbReference type="ARBA" id="ARBA00022777"/>
    </source>
</evidence>
<dbReference type="SUPFAM" id="SSF47384">
    <property type="entry name" value="Homodimeric domain of signal transducing histidine kinase"/>
    <property type="match status" value="1"/>
</dbReference>
<dbReference type="Gene3D" id="3.30.565.10">
    <property type="entry name" value="Histidine kinase-like ATPase, C-terminal domain"/>
    <property type="match status" value="1"/>
</dbReference>
<gene>
    <name evidence="8" type="ORF">GCM10007876_01040</name>
</gene>